<dbReference type="GO" id="GO:0016779">
    <property type="term" value="F:nucleotidyltransferase activity"/>
    <property type="evidence" value="ECO:0007669"/>
    <property type="project" value="InterPro"/>
</dbReference>
<protein>
    <submittedName>
        <fullName evidence="2">Nucleotidyltransferase domain-containing protein</fullName>
    </submittedName>
</protein>
<proteinExistence type="predicted"/>
<dbReference type="Proteomes" id="UP000441585">
    <property type="component" value="Unassembled WGS sequence"/>
</dbReference>
<evidence type="ECO:0000259" key="1">
    <source>
        <dbReference type="Pfam" id="PF01909"/>
    </source>
</evidence>
<dbReference type="AlphaFoldDB" id="A0A6I2MEC4"/>
<accession>A0A6I2MEC4</accession>
<evidence type="ECO:0000313" key="3">
    <source>
        <dbReference type="Proteomes" id="UP000441585"/>
    </source>
</evidence>
<evidence type="ECO:0000313" key="2">
    <source>
        <dbReference type="EMBL" id="MRX56685.1"/>
    </source>
</evidence>
<name>A0A6I2MEC4_9BACI</name>
<dbReference type="SUPFAM" id="SSF81301">
    <property type="entry name" value="Nucleotidyltransferase"/>
    <property type="match status" value="1"/>
</dbReference>
<dbReference type="InterPro" id="IPR002934">
    <property type="entry name" value="Polymerase_NTP_transf_dom"/>
</dbReference>
<dbReference type="CDD" id="cd05403">
    <property type="entry name" value="NT_KNTase_like"/>
    <property type="match status" value="1"/>
</dbReference>
<keyword evidence="3" id="KW-1185">Reference proteome</keyword>
<dbReference type="InterPro" id="IPR043519">
    <property type="entry name" value="NT_sf"/>
</dbReference>
<comment type="caution">
    <text evidence="2">The sequence shown here is derived from an EMBL/GenBank/DDBJ whole genome shotgun (WGS) entry which is preliminary data.</text>
</comment>
<sequence length="234" mass="26626">MEPVEAAKKIIEKHYPTCSSAVLSGSVVRGEGTITSDLDLVIFDESLPSSYRESFIDFGWPVEAFVHNFESYCQFFQSDRKSGTPSMPRMVFEGHILKGEDLLQPIKREAQELLEKGPDPLSNKEIEMRRYFITDALDDFIGSSKRSEEIFIAGLLARLIHEFVLLTNGRYIGKSKWIPRALMQFDPEFAGEFTSTFDEYFRTGRKDKVITLTDSILKPHGGRFFAGFSLGKKE</sequence>
<keyword evidence="2" id="KW-0808">Transferase</keyword>
<dbReference type="Pfam" id="PF01909">
    <property type="entry name" value="NTP_transf_2"/>
    <property type="match status" value="1"/>
</dbReference>
<organism evidence="2 3">
    <name type="scientific">Metabacillus idriensis</name>
    <dbReference type="NCBI Taxonomy" id="324768"/>
    <lineage>
        <taxon>Bacteria</taxon>
        <taxon>Bacillati</taxon>
        <taxon>Bacillota</taxon>
        <taxon>Bacilli</taxon>
        <taxon>Bacillales</taxon>
        <taxon>Bacillaceae</taxon>
        <taxon>Metabacillus</taxon>
    </lineage>
</organism>
<dbReference type="RefSeq" id="WP_154319653.1">
    <property type="nucleotide sequence ID" value="NZ_CAJGAA010000005.1"/>
</dbReference>
<dbReference type="EMBL" id="WKKF01000015">
    <property type="protein sequence ID" value="MRX56685.1"/>
    <property type="molecule type" value="Genomic_DNA"/>
</dbReference>
<gene>
    <name evidence="2" type="ORF">GJU41_22325</name>
</gene>
<feature type="domain" description="Polymerase nucleotidyl transferase" evidence="1">
    <location>
        <begin position="7"/>
        <end position="46"/>
    </location>
</feature>
<dbReference type="Gene3D" id="3.30.460.10">
    <property type="entry name" value="Beta Polymerase, domain 2"/>
    <property type="match status" value="1"/>
</dbReference>
<reference evidence="2 3" key="1">
    <citation type="submission" date="2019-11" db="EMBL/GenBank/DDBJ databases">
        <title>Bacillus idriensis genome.</title>
        <authorList>
            <person name="Konopka E.N."/>
            <person name="Newman J.D."/>
        </authorList>
    </citation>
    <scope>NUCLEOTIDE SEQUENCE [LARGE SCALE GENOMIC DNA]</scope>
    <source>
        <strain evidence="2 3">DSM 19097</strain>
    </source>
</reference>